<accession>A0AAV4Q8A5</accession>
<proteinExistence type="predicted"/>
<dbReference type="Proteomes" id="UP001054945">
    <property type="component" value="Unassembled WGS sequence"/>
</dbReference>
<comment type="caution">
    <text evidence="1">The sequence shown here is derived from an EMBL/GenBank/DDBJ whole genome shotgun (WGS) entry which is preliminary data.</text>
</comment>
<gene>
    <name evidence="1" type="ORF">CEXT_129941</name>
</gene>
<evidence type="ECO:0000313" key="2">
    <source>
        <dbReference type="Proteomes" id="UP001054945"/>
    </source>
</evidence>
<evidence type="ECO:0000313" key="1">
    <source>
        <dbReference type="EMBL" id="GIY05251.1"/>
    </source>
</evidence>
<organism evidence="1 2">
    <name type="scientific">Caerostris extrusa</name>
    <name type="common">Bark spider</name>
    <name type="synonym">Caerostris bankana</name>
    <dbReference type="NCBI Taxonomy" id="172846"/>
    <lineage>
        <taxon>Eukaryota</taxon>
        <taxon>Metazoa</taxon>
        <taxon>Ecdysozoa</taxon>
        <taxon>Arthropoda</taxon>
        <taxon>Chelicerata</taxon>
        <taxon>Arachnida</taxon>
        <taxon>Araneae</taxon>
        <taxon>Araneomorphae</taxon>
        <taxon>Entelegynae</taxon>
        <taxon>Araneoidea</taxon>
        <taxon>Araneidae</taxon>
        <taxon>Caerostris</taxon>
    </lineage>
</organism>
<keyword evidence="2" id="KW-1185">Reference proteome</keyword>
<reference evidence="1 2" key="1">
    <citation type="submission" date="2021-06" db="EMBL/GenBank/DDBJ databases">
        <title>Caerostris extrusa draft genome.</title>
        <authorList>
            <person name="Kono N."/>
            <person name="Arakawa K."/>
        </authorList>
    </citation>
    <scope>NUCLEOTIDE SEQUENCE [LARGE SCALE GENOMIC DNA]</scope>
</reference>
<sequence length="101" mass="11078">MVCVTLPTLSCSRFNSVAARMASILDIGDITNVSLALHIDIAVFQKDLSEEIDVACRMEDAEKIPGIAPMHDVSTIRPLVYGSLVSSRIFAHSGDRNIFYH</sequence>
<dbReference type="AlphaFoldDB" id="A0AAV4Q8A5"/>
<dbReference type="EMBL" id="BPLR01005820">
    <property type="protein sequence ID" value="GIY05251.1"/>
    <property type="molecule type" value="Genomic_DNA"/>
</dbReference>
<protein>
    <submittedName>
        <fullName evidence="1">Uncharacterized protein</fullName>
    </submittedName>
</protein>
<name>A0AAV4Q8A5_CAEEX</name>